<proteinExistence type="evidence at transcript level"/>
<evidence type="ECO:0000313" key="1">
    <source>
        <dbReference type="EMBL" id="AXE71874.1"/>
    </source>
</evidence>
<sequence>MLPTRFRTCFGGLWGATLLMLFLSSCSASPGSSQEISTSSPSAPSQLWGLLLGRRPRSSHLSSPSSYEKAIARFQERLSRSRRLATSESCRPWPSTKGIGTTKRKGPLWTKVLSVTSYIVPEYGIPLGKVVTGAKKVSAAGDCSDPSLAWQMREWVMNCSDEKAYTWGCERNEYYRYEYDTRIDRTKAIWKYRMHTDPQTTDLGDCTVRSRRSEMAIWGSHKELYPLLDVPEGKLSDGTARWITNVKIMPDGTCVFQANKYERYRLEGSEVTLPKIEYSAPFRVMDQLTPHGPSVGKVTQNQPEPTLCLVKGKCDYPLGRTPCVGQNHIDVRQTMIISSEEGVLHRLTVEVQNTRGPCDPVVVADTYLEEVAKVHGPTSTKLLYNVALHHSTVTVRAGDSWLEYNVTKNAIRPSMRLLPITPPCQSTGTTGFRAGSATSREVSRGLIGSSHGRSSLLLATLQLCLWSSLWPHPSRQPYHQP</sequence>
<dbReference type="Proteomes" id="UP001072859">
    <property type="component" value="Genome"/>
</dbReference>
<name>A0A344X2I7_9FLAV</name>
<reference evidence="1" key="1">
    <citation type="submission" date="2018-04" db="EMBL/GenBank/DDBJ databases">
        <authorList>
            <person name="Wang Z."/>
            <person name="Li S."/>
            <person name="Zhang L."/>
            <person name="Liu Q."/>
            <person name="Liu H."/>
        </authorList>
    </citation>
    <scope>NUCLEOTIDE SEQUENCE</scope>
    <source>
        <strain evidence="1">H3</strain>
    </source>
</reference>
<reference evidence="1" key="2">
    <citation type="journal article" date="2019" name="N. Engl. J. Med.">
        <title>A New Segmented Virus Associated with Human Febrile Illness in China.</title>
        <authorList>
            <person name="Wang Z.D."/>
            <person name="Wang B."/>
            <person name="Wei F."/>
            <person name="Han S.Z."/>
            <person name="Zhang L."/>
            <person name="Yang Z.T."/>
            <person name="Yan Y."/>
            <person name="Lv X.L."/>
            <person name="Li L."/>
            <person name="Wang S.C."/>
            <person name="Song M.X."/>
            <person name="Zhang H.J."/>
            <person name="Huang S.J."/>
            <person name="Chen J."/>
            <person name="Huang F.Q."/>
            <person name="Li S."/>
            <person name="Liu H.H."/>
            <person name="Hong J."/>
            <person name="Jin Y.L."/>
            <person name="Wang W."/>
            <person name="Zhou J.Y."/>
            <person name="Liu Q."/>
        </authorList>
    </citation>
    <scope>NUCLEOTIDE SEQUENCE</scope>
    <source>
        <strain evidence="1">H3</strain>
    </source>
</reference>
<accession>A0A344X2I7</accession>
<organism evidence="1">
    <name type="scientific">Alongshan virus</name>
    <dbReference type="NCBI Taxonomy" id="2269360"/>
    <lineage>
        <taxon>Viruses</taxon>
        <taxon>Riboviria</taxon>
        <taxon>Orthornavirae</taxon>
        <taxon>Kitrinoviricota</taxon>
        <taxon>Flasuviricetes</taxon>
        <taxon>Amarillovirales</taxon>
        <taxon>Flaviviridae</taxon>
        <taxon>Jingmenvirus group</taxon>
    </lineage>
</organism>
<dbReference type="EMBL" id="MH158416">
    <property type="protein sequence ID" value="AXE71874.1"/>
    <property type="molecule type" value="mRNA"/>
</dbReference>
<dbReference type="PROSITE" id="PS51257">
    <property type="entry name" value="PROKAR_LIPOPROTEIN"/>
    <property type="match status" value="1"/>
</dbReference>
<protein>
    <submittedName>
        <fullName evidence="1">Glycoprotein VP1a</fullName>
    </submittedName>
</protein>